<evidence type="ECO:0000256" key="6">
    <source>
        <dbReference type="SAM" id="SignalP"/>
    </source>
</evidence>
<sequence>RSLLQVLASVACNFVLLDLNLSLAYPTILIAQLHQKEGPLSLDDVQASWLASIPFICQPVGSVVSGLLVQLMGRKRSLMLVNVPFLVGWLLMYTAHSFEQLAVAQVILGVTIGLCEAPLNTYYGEISQPELRGILAGTAGTTYQTGFFLEYLLGKVTNWRTVVIMNAVLPVITVLYFSQVPESPIWLLSKGRKRDAQNALCWLRGWVKPNAVKEEFSQLVRYSEEAKKEIELRTPDEEERPEANTLLDWTHREHVTAKRRWKCLGLARDVLRPPTLRPLSLVVPFFFFVHWTAMTAIRPYMVHVFEGFKVPIDPMWATVGSAGIGILGSLCLLLLVHSTGKRPLSLCCIAVCSVACVLLGLYLNFHSFLNSSQIKSVISSSVIISQYRIWKEIYGLETTLEYLNKQLFGCLITERKWRRQFPPLCLRRNLKEAIVLQVAMAVTGFLGSVVMIGSVNRLGKRSLAMSSVAVCALSCLLLGVYDYLFVDRATWVPLVLFTVFSFANSIQGQIPWLLVAEAFPFRTRGLAGGMAAASNYIASFIAAKTFLSTEHSLQMYGSFWFFGVVNCLCFAFLYFLLPETEGKSLEEIEHLFAGNKDHK</sequence>
<organism evidence="8 9">
    <name type="scientific">Zootermopsis nevadensis</name>
    <name type="common">Dampwood termite</name>
    <dbReference type="NCBI Taxonomy" id="136037"/>
    <lineage>
        <taxon>Eukaryota</taxon>
        <taxon>Metazoa</taxon>
        <taxon>Ecdysozoa</taxon>
        <taxon>Arthropoda</taxon>
        <taxon>Hexapoda</taxon>
        <taxon>Insecta</taxon>
        <taxon>Pterygota</taxon>
        <taxon>Neoptera</taxon>
        <taxon>Polyneoptera</taxon>
        <taxon>Dictyoptera</taxon>
        <taxon>Blattodea</taxon>
        <taxon>Blattoidea</taxon>
        <taxon>Termitoidae</taxon>
        <taxon>Termopsidae</taxon>
        <taxon>Zootermopsis</taxon>
    </lineage>
</organism>
<comment type="subcellular location">
    <subcellularLocation>
        <location evidence="1">Membrane</location>
        <topology evidence="1">Multi-pass membrane protein</topology>
    </subcellularLocation>
</comment>
<gene>
    <name evidence="8" type="ORF">L798_05863</name>
</gene>
<reference evidence="8 9" key="1">
    <citation type="journal article" date="2014" name="Nat. Commun.">
        <title>Molecular traces of alternative social organization in a termite genome.</title>
        <authorList>
            <person name="Terrapon N."/>
            <person name="Li C."/>
            <person name="Robertson H.M."/>
            <person name="Ji L."/>
            <person name="Meng X."/>
            <person name="Booth W."/>
            <person name="Chen Z."/>
            <person name="Childers C.P."/>
            <person name="Glastad K.M."/>
            <person name="Gokhale K."/>
            <person name="Gowin J."/>
            <person name="Gronenberg W."/>
            <person name="Hermansen R.A."/>
            <person name="Hu H."/>
            <person name="Hunt B.G."/>
            <person name="Huylmans A.K."/>
            <person name="Khalil S.M."/>
            <person name="Mitchell R.D."/>
            <person name="Munoz-Torres M.C."/>
            <person name="Mustard J.A."/>
            <person name="Pan H."/>
            <person name="Reese J.T."/>
            <person name="Scharf M.E."/>
            <person name="Sun F."/>
            <person name="Vogel H."/>
            <person name="Xiao J."/>
            <person name="Yang W."/>
            <person name="Yang Z."/>
            <person name="Yang Z."/>
            <person name="Zhou J."/>
            <person name="Zhu J."/>
            <person name="Brent C.S."/>
            <person name="Elsik C.G."/>
            <person name="Goodisman M.A."/>
            <person name="Liberles D.A."/>
            <person name="Roe R.M."/>
            <person name="Vargo E.L."/>
            <person name="Vilcinskas A."/>
            <person name="Wang J."/>
            <person name="Bornberg-Bauer E."/>
            <person name="Korb J."/>
            <person name="Zhang G."/>
            <person name="Liebig J."/>
        </authorList>
    </citation>
    <scope>NUCLEOTIDE SEQUENCE [LARGE SCALE GENOMIC DNA]</scope>
    <source>
        <tissue evidence="8">Whole organism</tissue>
    </source>
</reference>
<accession>A0A067R6F6</accession>
<dbReference type="GO" id="GO:0022857">
    <property type="term" value="F:transmembrane transporter activity"/>
    <property type="evidence" value="ECO:0007669"/>
    <property type="project" value="InterPro"/>
</dbReference>
<feature type="transmembrane region" description="Helical" evidence="5">
    <location>
        <begin position="317"/>
        <end position="336"/>
    </location>
</feature>
<feature type="non-terminal residue" evidence="8">
    <location>
        <position position="1"/>
    </location>
</feature>
<dbReference type="PROSITE" id="PS50850">
    <property type="entry name" value="MFS"/>
    <property type="match status" value="1"/>
</dbReference>
<dbReference type="eggNOG" id="KOG0254">
    <property type="taxonomic scope" value="Eukaryota"/>
</dbReference>
<dbReference type="STRING" id="136037.A0A067R6F6"/>
<evidence type="ECO:0000256" key="5">
    <source>
        <dbReference type="SAM" id="Phobius"/>
    </source>
</evidence>
<feature type="transmembrane region" description="Helical" evidence="5">
    <location>
        <begin position="343"/>
        <end position="363"/>
    </location>
</feature>
<keyword evidence="6" id="KW-0732">Signal</keyword>
<dbReference type="GO" id="GO:0016020">
    <property type="term" value="C:membrane"/>
    <property type="evidence" value="ECO:0007669"/>
    <property type="project" value="UniProtKB-SubCell"/>
</dbReference>
<dbReference type="AlphaFoldDB" id="A0A067R6F6"/>
<protein>
    <submittedName>
        <fullName evidence="8">Solute carrier family 2, facilitated glucose transporter member 10</fullName>
    </submittedName>
</protein>
<feature type="transmembrane region" description="Helical" evidence="5">
    <location>
        <begin position="491"/>
        <end position="514"/>
    </location>
</feature>
<dbReference type="Pfam" id="PF00083">
    <property type="entry name" value="Sugar_tr"/>
    <property type="match status" value="2"/>
</dbReference>
<feature type="signal peptide" evidence="6">
    <location>
        <begin position="1"/>
        <end position="24"/>
    </location>
</feature>
<keyword evidence="8" id="KW-0762">Sugar transport</keyword>
<name>A0A067R6F6_ZOONE</name>
<dbReference type="OMA" id="QMTGANV"/>
<dbReference type="SUPFAM" id="SSF103473">
    <property type="entry name" value="MFS general substrate transporter"/>
    <property type="match status" value="2"/>
</dbReference>
<keyword evidence="9" id="KW-1185">Reference proteome</keyword>
<dbReference type="InterPro" id="IPR036259">
    <property type="entry name" value="MFS_trans_sf"/>
</dbReference>
<feature type="transmembrane region" description="Helical" evidence="5">
    <location>
        <begin position="462"/>
        <end position="485"/>
    </location>
</feature>
<dbReference type="InterPro" id="IPR050549">
    <property type="entry name" value="MFS_Trehalose_Transporter"/>
</dbReference>
<evidence type="ECO:0000256" key="2">
    <source>
        <dbReference type="ARBA" id="ARBA00022692"/>
    </source>
</evidence>
<evidence type="ECO:0000256" key="1">
    <source>
        <dbReference type="ARBA" id="ARBA00004141"/>
    </source>
</evidence>
<feature type="transmembrane region" description="Helical" evidence="5">
    <location>
        <begin position="434"/>
        <end position="455"/>
    </location>
</feature>
<feature type="transmembrane region" description="Helical" evidence="5">
    <location>
        <begin position="159"/>
        <end position="177"/>
    </location>
</feature>
<evidence type="ECO:0000256" key="3">
    <source>
        <dbReference type="ARBA" id="ARBA00022989"/>
    </source>
</evidence>
<dbReference type="InterPro" id="IPR020846">
    <property type="entry name" value="MFS_dom"/>
</dbReference>
<dbReference type="PROSITE" id="PS00217">
    <property type="entry name" value="SUGAR_TRANSPORT_2"/>
    <property type="match status" value="1"/>
</dbReference>
<dbReference type="PANTHER" id="PTHR48021">
    <property type="match status" value="1"/>
</dbReference>
<feature type="domain" description="Major facilitator superfamily (MFS) profile" evidence="7">
    <location>
        <begin position="6"/>
        <end position="581"/>
    </location>
</feature>
<evidence type="ECO:0000313" key="8">
    <source>
        <dbReference type="EMBL" id="KDR18983.1"/>
    </source>
</evidence>
<feature type="transmembrane region" description="Helical" evidence="5">
    <location>
        <begin position="278"/>
        <end position="297"/>
    </location>
</feature>
<keyword evidence="8" id="KW-0813">Transport</keyword>
<dbReference type="PANTHER" id="PTHR48021:SF39">
    <property type="entry name" value="MAJOR FACILITATOR SUPERFAMILY (MFS) PROFILE DOMAIN-CONTAINING PROTEIN"/>
    <property type="match status" value="1"/>
</dbReference>
<evidence type="ECO:0000259" key="7">
    <source>
        <dbReference type="PROSITE" id="PS50850"/>
    </source>
</evidence>
<feature type="transmembrane region" description="Helical" evidence="5">
    <location>
        <begin position="78"/>
        <end position="96"/>
    </location>
</feature>
<keyword evidence="3 5" id="KW-1133">Transmembrane helix</keyword>
<feature type="transmembrane region" description="Helical" evidence="5">
    <location>
        <begin position="526"/>
        <end position="547"/>
    </location>
</feature>
<feature type="chain" id="PRO_5001644766" evidence="6">
    <location>
        <begin position="25"/>
        <end position="599"/>
    </location>
</feature>
<proteinExistence type="predicted"/>
<dbReference type="InterPro" id="IPR005828">
    <property type="entry name" value="MFS_sugar_transport-like"/>
</dbReference>
<evidence type="ECO:0000256" key="4">
    <source>
        <dbReference type="ARBA" id="ARBA00023136"/>
    </source>
</evidence>
<evidence type="ECO:0000313" key="9">
    <source>
        <dbReference type="Proteomes" id="UP000027135"/>
    </source>
</evidence>
<feature type="transmembrane region" description="Helical" evidence="5">
    <location>
        <begin position="48"/>
        <end position="71"/>
    </location>
</feature>
<keyword evidence="4 5" id="KW-0472">Membrane</keyword>
<dbReference type="InParanoid" id="A0A067R6F6"/>
<keyword evidence="2 5" id="KW-0812">Transmembrane</keyword>
<dbReference type="InterPro" id="IPR005829">
    <property type="entry name" value="Sugar_transporter_CS"/>
</dbReference>
<dbReference type="EMBL" id="KK852665">
    <property type="protein sequence ID" value="KDR18983.1"/>
    <property type="molecule type" value="Genomic_DNA"/>
</dbReference>
<dbReference type="Gene3D" id="1.20.1250.20">
    <property type="entry name" value="MFS general substrate transporter like domains"/>
    <property type="match status" value="2"/>
</dbReference>
<dbReference type="Proteomes" id="UP000027135">
    <property type="component" value="Unassembled WGS sequence"/>
</dbReference>
<feature type="transmembrane region" description="Helical" evidence="5">
    <location>
        <begin position="559"/>
        <end position="577"/>
    </location>
</feature>